<organism evidence="2 3">
    <name type="scientific">Ramlibacter aquaticus</name>
    <dbReference type="NCBI Taxonomy" id="2780094"/>
    <lineage>
        <taxon>Bacteria</taxon>
        <taxon>Pseudomonadati</taxon>
        <taxon>Pseudomonadota</taxon>
        <taxon>Betaproteobacteria</taxon>
        <taxon>Burkholderiales</taxon>
        <taxon>Comamonadaceae</taxon>
        <taxon>Ramlibacter</taxon>
    </lineage>
</organism>
<accession>A0ABR9SKA6</accession>
<gene>
    <name evidence="2" type="ORF">IM725_19570</name>
</gene>
<comment type="caution">
    <text evidence="2">The sequence shown here is derived from an EMBL/GenBank/DDBJ whole genome shotgun (WGS) entry which is preliminary data.</text>
</comment>
<dbReference type="EMBL" id="JADDOJ010000137">
    <property type="protein sequence ID" value="MBE7942775.1"/>
    <property type="molecule type" value="Genomic_DNA"/>
</dbReference>
<dbReference type="Proteomes" id="UP000715965">
    <property type="component" value="Unassembled WGS sequence"/>
</dbReference>
<evidence type="ECO:0000313" key="3">
    <source>
        <dbReference type="Proteomes" id="UP000715965"/>
    </source>
</evidence>
<protein>
    <submittedName>
        <fullName evidence="2">DUF3443 family protein</fullName>
    </submittedName>
</protein>
<proteinExistence type="predicted"/>
<feature type="region of interest" description="Disordered" evidence="1">
    <location>
        <begin position="17"/>
        <end position="49"/>
    </location>
</feature>
<keyword evidence="3" id="KW-1185">Reference proteome</keyword>
<sequence length="413" mass="40150">LFLSLLLGLLAGCGGGGGGGSPAPSPAPSAGSTSSGTTTSGGTSVSPGPNVVAVMLDGGTDGSAFNSPFVTVTVCTPGTQTCQVIDHVLVDTGSSGLRVLASALGATALPAEPAPVSGALAECAQFASGFSWGAVRRADVKIGGESAANLPVQVVNDTGTAYAQVPSGCSSTGTNFGVGSGAKGLLGVGLEPQDCTLCATRPSLGVYYACDASGNCSSTLAPLSSQLRQPAAGFATDNNGVALVLPTVPATGATSLAGNLVFGIGTRDNNALGSAAIYGADAQGNFSTTYKGTKYTNSFLDSGSNGLFFPDASIPQCSGSSGFYCPPQPLSLTATINGAASPTGVGGTSSPVAFTVDSLTSLDASATVGSVGGSTAGLGNAFDWGLPFFFGRTVFVALRGASTPAGPGPYWAF</sequence>
<feature type="compositionally biased region" description="Low complexity" evidence="1">
    <location>
        <begin position="28"/>
        <end position="49"/>
    </location>
</feature>
<evidence type="ECO:0000256" key="1">
    <source>
        <dbReference type="SAM" id="MobiDB-lite"/>
    </source>
</evidence>
<name>A0ABR9SKA6_9BURK</name>
<dbReference type="InterPro" id="IPR021847">
    <property type="entry name" value="DUF3443"/>
</dbReference>
<reference evidence="2 3" key="1">
    <citation type="submission" date="2020-10" db="EMBL/GenBank/DDBJ databases">
        <title>Draft genome of Ramlibacter aquaticus LMG 30558.</title>
        <authorList>
            <person name="Props R."/>
        </authorList>
    </citation>
    <scope>NUCLEOTIDE SEQUENCE [LARGE SCALE GENOMIC DNA]</scope>
    <source>
        <strain evidence="2 3">LMG 30558</strain>
    </source>
</reference>
<dbReference type="Pfam" id="PF11925">
    <property type="entry name" value="DUF3443"/>
    <property type="match status" value="1"/>
</dbReference>
<feature type="non-terminal residue" evidence="2">
    <location>
        <position position="1"/>
    </location>
</feature>
<dbReference type="RefSeq" id="WP_193782321.1">
    <property type="nucleotide sequence ID" value="NZ_JADDOJ010000137.1"/>
</dbReference>
<evidence type="ECO:0000313" key="2">
    <source>
        <dbReference type="EMBL" id="MBE7942775.1"/>
    </source>
</evidence>